<evidence type="ECO:0000256" key="4">
    <source>
        <dbReference type="ARBA" id="ARBA00012949"/>
    </source>
</evidence>
<dbReference type="Pfam" id="PF00116">
    <property type="entry name" value="COX2"/>
    <property type="match status" value="1"/>
</dbReference>
<dbReference type="EC" id="7.1.1.9" evidence="4"/>
<dbReference type="GO" id="GO:0042773">
    <property type="term" value="P:ATP synthesis coupled electron transport"/>
    <property type="evidence" value="ECO:0007669"/>
    <property type="project" value="TreeGrafter"/>
</dbReference>
<dbReference type="Pfam" id="PF00034">
    <property type="entry name" value="Cytochrom_C"/>
    <property type="match status" value="1"/>
</dbReference>
<evidence type="ECO:0000256" key="16">
    <source>
        <dbReference type="ARBA" id="ARBA00024688"/>
    </source>
</evidence>
<evidence type="ECO:0000256" key="14">
    <source>
        <dbReference type="ARBA" id="ARBA00023008"/>
    </source>
</evidence>
<dbReference type="SUPFAM" id="SSF46626">
    <property type="entry name" value="Cytochrome c"/>
    <property type="match status" value="1"/>
</dbReference>
<protein>
    <recommendedName>
        <fullName evidence="4">cytochrome-c oxidase</fullName>
        <ecNumber evidence="4">7.1.1.9</ecNumber>
    </recommendedName>
    <alternativeName>
        <fullName evidence="17">Cytochrome aa3 subunit 2</fullName>
    </alternativeName>
</protein>
<comment type="subcellular location">
    <subcellularLocation>
        <location evidence="1">Membrane</location>
        <topology evidence="1">Multi-pass membrane protein</topology>
    </subcellularLocation>
    <subcellularLocation>
        <location evidence="2">Periplasm</location>
    </subcellularLocation>
</comment>
<keyword evidence="12 20" id="KW-1133">Transmembrane helix</keyword>
<organism evidence="23 24">
    <name type="scientific">Burkholderia territorii</name>
    <dbReference type="NCBI Taxonomy" id="1503055"/>
    <lineage>
        <taxon>Bacteria</taxon>
        <taxon>Pseudomonadati</taxon>
        <taxon>Pseudomonadota</taxon>
        <taxon>Betaproteobacteria</taxon>
        <taxon>Burkholderiales</taxon>
        <taxon>Burkholderiaceae</taxon>
        <taxon>Burkholderia</taxon>
        <taxon>Burkholderia cepacia complex</taxon>
    </lineage>
</organism>
<dbReference type="InterPro" id="IPR002429">
    <property type="entry name" value="CcO_II-like_C"/>
</dbReference>
<dbReference type="InterPro" id="IPR036909">
    <property type="entry name" value="Cyt_c-like_dom_sf"/>
</dbReference>
<keyword evidence="13 19" id="KW-0408">Iron</keyword>
<keyword evidence="14" id="KW-0186">Copper</keyword>
<evidence type="ECO:0000256" key="1">
    <source>
        <dbReference type="ARBA" id="ARBA00004141"/>
    </source>
</evidence>
<keyword evidence="8 20" id="KW-0812">Transmembrane</keyword>
<dbReference type="InterPro" id="IPR009056">
    <property type="entry name" value="Cyt_c-like_dom"/>
</dbReference>
<evidence type="ECO:0000259" key="21">
    <source>
        <dbReference type="PROSITE" id="PS50857"/>
    </source>
</evidence>
<dbReference type="Gene3D" id="1.10.287.90">
    <property type="match status" value="1"/>
</dbReference>
<dbReference type="GO" id="GO:0020037">
    <property type="term" value="F:heme binding"/>
    <property type="evidence" value="ECO:0007669"/>
    <property type="project" value="InterPro"/>
</dbReference>
<keyword evidence="10" id="KW-1278">Translocase</keyword>
<dbReference type="AlphaFoldDB" id="A0A108EVE0"/>
<keyword evidence="5" id="KW-0813">Transport</keyword>
<reference evidence="23 24" key="1">
    <citation type="submission" date="2015-11" db="EMBL/GenBank/DDBJ databases">
        <title>Expanding the genomic diversity of Burkholderia species for the development of highly accurate diagnostics.</title>
        <authorList>
            <person name="Sahl J."/>
            <person name="Keim P."/>
            <person name="Wagner D."/>
        </authorList>
    </citation>
    <scope>NUCLEOTIDE SEQUENCE [LARGE SCALE GENOMIC DNA]</scope>
    <source>
        <strain evidence="23 24">MSMB793WGS</strain>
    </source>
</reference>
<dbReference type="PANTHER" id="PTHR22888">
    <property type="entry name" value="CYTOCHROME C OXIDASE, SUBUNIT II"/>
    <property type="match status" value="1"/>
</dbReference>
<evidence type="ECO:0000256" key="18">
    <source>
        <dbReference type="ARBA" id="ARBA00047816"/>
    </source>
</evidence>
<dbReference type="GO" id="GO:0004129">
    <property type="term" value="F:cytochrome-c oxidase activity"/>
    <property type="evidence" value="ECO:0007669"/>
    <property type="project" value="UniProtKB-EC"/>
</dbReference>
<evidence type="ECO:0000256" key="19">
    <source>
        <dbReference type="PROSITE-ProRule" id="PRU00433"/>
    </source>
</evidence>
<feature type="domain" description="Cytochrome c" evidence="22">
    <location>
        <begin position="244"/>
        <end position="335"/>
    </location>
</feature>
<dbReference type="NCBIfam" id="TIGR02866">
    <property type="entry name" value="CoxB"/>
    <property type="match status" value="1"/>
</dbReference>
<evidence type="ECO:0000256" key="8">
    <source>
        <dbReference type="ARBA" id="ARBA00022692"/>
    </source>
</evidence>
<evidence type="ECO:0000256" key="9">
    <source>
        <dbReference type="ARBA" id="ARBA00022723"/>
    </source>
</evidence>
<dbReference type="PROSITE" id="PS51007">
    <property type="entry name" value="CYTC"/>
    <property type="match status" value="1"/>
</dbReference>
<feature type="transmembrane region" description="Helical" evidence="20">
    <location>
        <begin position="85"/>
        <end position="106"/>
    </location>
</feature>
<evidence type="ECO:0000259" key="22">
    <source>
        <dbReference type="PROSITE" id="PS51007"/>
    </source>
</evidence>
<keyword evidence="15 20" id="KW-0472">Membrane</keyword>
<evidence type="ECO:0000256" key="10">
    <source>
        <dbReference type="ARBA" id="ARBA00022967"/>
    </source>
</evidence>
<comment type="caution">
    <text evidence="23">The sequence shown here is derived from an EMBL/GenBank/DDBJ whole genome shotgun (WGS) entry which is preliminary data.</text>
</comment>
<evidence type="ECO:0000256" key="5">
    <source>
        <dbReference type="ARBA" id="ARBA00022448"/>
    </source>
</evidence>
<evidence type="ECO:0000256" key="7">
    <source>
        <dbReference type="ARBA" id="ARBA00022660"/>
    </source>
</evidence>
<evidence type="ECO:0000313" key="23">
    <source>
        <dbReference type="EMBL" id="KWN18204.1"/>
    </source>
</evidence>
<evidence type="ECO:0000256" key="12">
    <source>
        <dbReference type="ARBA" id="ARBA00022989"/>
    </source>
</evidence>
<evidence type="ECO:0000256" key="3">
    <source>
        <dbReference type="ARBA" id="ARBA00007866"/>
    </source>
</evidence>
<proteinExistence type="inferred from homology"/>
<dbReference type="GO" id="GO:0005507">
    <property type="term" value="F:copper ion binding"/>
    <property type="evidence" value="ECO:0007669"/>
    <property type="project" value="InterPro"/>
</dbReference>
<evidence type="ECO:0000256" key="11">
    <source>
        <dbReference type="ARBA" id="ARBA00022982"/>
    </source>
</evidence>
<evidence type="ECO:0000256" key="2">
    <source>
        <dbReference type="ARBA" id="ARBA00004418"/>
    </source>
</evidence>
<comment type="function">
    <text evidence="16">Subunits I and II form the functional core of the enzyme complex. Electrons originating in cytochrome c are transferred via heme a and Cu(A) to the binuclear center formed by heme a3 and Cu(B).</text>
</comment>
<keyword evidence="6 19" id="KW-0349">Heme</keyword>
<dbReference type="SUPFAM" id="SSF49503">
    <property type="entry name" value="Cupredoxins"/>
    <property type="match status" value="1"/>
</dbReference>
<dbReference type="InterPro" id="IPR036257">
    <property type="entry name" value="Cyt_c_oxidase_su2_TM_sf"/>
</dbReference>
<gene>
    <name evidence="23" type="ORF">WT83_12165</name>
</gene>
<name>A0A108EVE0_9BURK</name>
<dbReference type="CDD" id="cd04213">
    <property type="entry name" value="CuRO_CcO_Caa3_II"/>
    <property type="match status" value="1"/>
</dbReference>
<evidence type="ECO:0000256" key="17">
    <source>
        <dbReference type="ARBA" id="ARBA00031399"/>
    </source>
</evidence>
<dbReference type="PROSITE" id="PS00078">
    <property type="entry name" value="COX2"/>
    <property type="match status" value="1"/>
</dbReference>
<dbReference type="GO" id="GO:0016020">
    <property type="term" value="C:membrane"/>
    <property type="evidence" value="ECO:0007669"/>
    <property type="project" value="UniProtKB-SubCell"/>
</dbReference>
<keyword evidence="11" id="KW-0249">Electron transport</keyword>
<dbReference type="InterPro" id="IPR014222">
    <property type="entry name" value="Cyt_c_oxidase_su2"/>
</dbReference>
<evidence type="ECO:0000256" key="20">
    <source>
        <dbReference type="SAM" id="Phobius"/>
    </source>
</evidence>
<comment type="catalytic activity">
    <reaction evidence="18">
        <text>4 Fe(II)-[cytochrome c] + O2 + 8 H(+)(in) = 4 Fe(III)-[cytochrome c] + 2 H2O + 4 H(+)(out)</text>
        <dbReference type="Rhea" id="RHEA:11436"/>
        <dbReference type="Rhea" id="RHEA-COMP:10350"/>
        <dbReference type="Rhea" id="RHEA-COMP:14399"/>
        <dbReference type="ChEBI" id="CHEBI:15377"/>
        <dbReference type="ChEBI" id="CHEBI:15378"/>
        <dbReference type="ChEBI" id="CHEBI:15379"/>
        <dbReference type="ChEBI" id="CHEBI:29033"/>
        <dbReference type="ChEBI" id="CHEBI:29034"/>
        <dbReference type="EC" id="7.1.1.9"/>
    </reaction>
</comment>
<comment type="similarity">
    <text evidence="3">Belongs to the cytochrome c oxidase subunit 2 family.</text>
</comment>
<feature type="domain" description="Cytochrome oxidase subunit II copper A binding" evidence="21">
    <location>
        <begin position="117"/>
        <end position="233"/>
    </location>
</feature>
<accession>A0A108EVE0</accession>
<keyword evidence="7" id="KW-0679">Respiratory chain</keyword>
<dbReference type="EMBL" id="LPLZ01000033">
    <property type="protein sequence ID" value="KWN18204.1"/>
    <property type="molecule type" value="Genomic_DNA"/>
</dbReference>
<dbReference type="PANTHER" id="PTHR22888:SF9">
    <property type="entry name" value="CYTOCHROME C OXIDASE SUBUNIT 2"/>
    <property type="match status" value="1"/>
</dbReference>
<dbReference type="InterPro" id="IPR034236">
    <property type="entry name" value="CuRO_CcO_Caa3_II"/>
</dbReference>
<feature type="transmembrane region" description="Helical" evidence="20">
    <location>
        <begin position="35"/>
        <end position="55"/>
    </location>
</feature>
<evidence type="ECO:0000313" key="24">
    <source>
        <dbReference type="Proteomes" id="UP000068016"/>
    </source>
</evidence>
<dbReference type="GO" id="GO:0016491">
    <property type="term" value="F:oxidoreductase activity"/>
    <property type="evidence" value="ECO:0007669"/>
    <property type="project" value="InterPro"/>
</dbReference>
<dbReference type="Gene3D" id="2.60.40.420">
    <property type="entry name" value="Cupredoxins - blue copper proteins"/>
    <property type="match status" value="1"/>
</dbReference>
<dbReference type="InterPro" id="IPR045187">
    <property type="entry name" value="CcO_II"/>
</dbReference>
<dbReference type="GO" id="GO:0042597">
    <property type="term" value="C:periplasmic space"/>
    <property type="evidence" value="ECO:0007669"/>
    <property type="project" value="UniProtKB-SubCell"/>
</dbReference>
<evidence type="ECO:0000256" key="6">
    <source>
        <dbReference type="ARBA" id="ARBA00022617"/>
    </source>
</evidence>
<keyword evidence="9 19" id="KW-0479">Metal-binding</keyword>
<dbReference type="InterPro" id="IPR008972">
    <property type="entry name" value="Cupredoxin"/>
</dbReference>
<evidence type="ECO:0000256" key="13">
    <source>
        <dbReference type="ARBA" id="ARBA00023004"/>
    </source>
</evidence>
<sequence length="335" mass="35676">MLAAASCAHAALPDQNALRPAGVQAARIALLWHWTLVVCALVFAAVLAMLALALWRRAVSGTTAAPANGAPLPPDSRRERRALRVTRAATALSVIVLFGLIVADVLTDRALSRLPVADALHVEMTGYQWWWDVRYPGAGGERGFATANELHVPVGRPVIVSLKAADVIHTFWAPNLHGKKDMIPGRDATIAFRVDHAGVFRGQCAEFCGLEHALMAFVVVAEPQAQFDAWVAQQSRPAADTTTAFADAGRRAFVSGACATCHTVRGTSASGTLGPDLTHVMSRSMLAGGTFANDRAHLAQWLRAPGTLKPGTTMPASTLSVMEQQAVVAWLETLR</sequence>
<dbReference type="InterPro" id="IPR001505">
    <property type="entry name" value="Copper_CuA"/>
</dbReference>
<evidence type="ECO:0000256" key="15">
    <source>
        <dbReference type="ARBA" id="ARBA00023136"/>
    </source>
</evidence>
<dbReference type="PROSITE" id="PS50857">
    <property type="entry name" value="COX2_CUA"/>
    <property type="match status" value="1"/>
</dbReference>
<dbReference type="Proteomes" id="UP000068016">
    <property type="component" value="Unassembled WGS sequence"/>
</dbReference>